<evidence type="ECO:0000256" key="3">
    <source>
        <dbReference type="ARBA" id="ARBA00016937"/>
    </source>
</evidence>
<dbReference type="InterPro" id="IPR036397">
    <property type="entry name" value="RNaseH_sf"/>
</dbReference>
<dbReference type="InterPro" id="IPR047021">
    <property type="entry name" value="REXO1/3/4-like"/>
</dbReference>
<dbReference type="OMA" id="NWPCALP"/>
<keyword evidence="7" id="KW-0269">Exonuclease</keyword>
<dbReference type="KEGG" id="mbr:MONBRDRAFT_14000"/>
<dbReference type="InParanoid" id="A9UPK9"/>
<comment type="similarity">
    <text evidence="2">Belongs to the REXO4 family.</text>
</comment>
<name>A9UPK9_MONBE</name>
<dbReference type="InterPro" id="IPR037431">
    <property type="entry name" value="REX4_DEDDh_dom"/>
</dbReference>
<organism evidence="11 12">
    <name type="scientific">Monosiga brevicollis</name>
    <name type="common">Choanoflagellate</name>
    <dbReference type="NCBI Taxonomy" id="81824"/>
    <lineage>
        <taxon>Eukaryota</taxon>
        <taxon>Choanoflagellata</taxon>
        <taxon>Craspedida</taxon>
        <taxon>Salpingoecidae</taxon>
        <taxon>Monosiga</taxon>
    </lineage>
</organism>
<proteinExistence type="inferred from homology"/>
<evidence type="ECO:0000313" key="11">
    <source>
        <dbReference type="EMBL" id="EDQ92888.1"/>
    </source>
</evidence>
<dbReference type="SMART" id="SM00479">
    <property type="entry name" value="EXOIII"/>
    <property type="match status" value="1"/>
</dbReference>
<dbReference type="Pfam" id="PF00929">
    <property type="entry name" value="RNase_T"/>
    <property type="match status" value="1"/>
</dbReference>
<dbReference type="Proteomes" id="UP000001357">
    <property type="component" value="Unassembled WGS sequence"/>
</dbReference>
<evidence type="ECO:0000256" key="4">
    <source>
        <dbReference type="ARBA" id="ARBA00022552"/>
    </source>
</evidence>
<dbReference type="Gene3D" id="3.30.420.10">
    <property type="entry name" value="Ribonuclease H-like superfamily/Ribonuclease H"/>
    <property type="match status" value="1"/>
</dbReference>
<evidence type="ECO:0000256" key="2">
    <source>
        <dbReference type="ARBA" id="ARBA00010489"/>
    </source>
</evidence>
<dbReference type="FunFam" id="3.30.420.10:FF:000007">
    <property type="entry name" value="Interferon-stimulated exonuclease gene 20"/>
    <property type="match status" value="1"/>
</dbReference>
<evidence type="ECO:0000256" key="8">
    <source>
        <dbReference type="ARBA" id="ARBA00023242"/>
    </source>
</evidence>
<keyword evidence="5" id="KW-0540">Nuclease</keyword>
<comment type="subcellular location">
    <subcellularLocation>
        <location evidence="1">Nucleus</location>
    </subcellularLocation>
</comment>
<dbReference type="GO" id="GO:0006364">
    <property type="term" value="P:rRNA processing"/>
    <property type="evidence" value="ECO:0007669"/>
    <property type="project" value="UniProtKB-KW"/>
</dbReference>
<comment type="function">
    <text evidence="9">Exoribonuclease involved in ribosome biosynthesis. Involved in the processing of ITS1, the internal transcribed spacer localized between the 18S and 5.8S rRNAs.</text>
</comment>
<dbReference type="SUPFAM" id="SSF53098">
    <property type="entry name" value="Ribonuclease H-like"/>
    <property type="match status" value="1"/>
</dbReference>
<sequence length="182" mass="20767">MQVNRADKYVAIDCEMVGGEGSKDLLARVSLVNRDGDVLLDTFVRPKERVLDYRTEVSGVRKQDLLRAPSFEEAQAKVARLLENKVLVGHDLKHDMKVLLLSHPKRHTRDTSQYEPFHKVAKTKRPGLRKLVHLVLGTRIQTGEHSSVEDARATMALYRHAAKDWEKELKSKRYGTTDKKIA</sequence>
<dbReference type="GO" id="GO:0008408">
    <property type="term" value="F:3'-5' exonuclease activity"/>
    <property type="evidence" value="ECO:0007669"/>
    <property type="project" value="InterPro"/>
</dbReference>
<dbReference type="eggNOG" id="KOG2249">
    <property type="taxonomic scope" value="Eukaryota"/>
</dbReference>
<evidence type="ECO:0000256" key="5">
    <source>
        <dbReference type="ARBA" id="ARBA00022722"/>
    </source>
</evidence>
<dbReference type="GO" id="GO:0003676">
    <property type="term" value="F:nucleic acid binding"/>
    <property type="evidence" value="ECO:0007669"/>
    <property type="project" value="InterPro"/>
</dbReference>
<keyword evidence="12" id="KW-1185">Reference proteome</keyword>
<evidence type="ECO:0000256" key="6">
    <source>
        <dbReference type="ARBA" id="ARBA00022801"/>
    </source>
</evidence>
<dbReference type="PANTHER" id="PTHR12801">
    <property type="entry name" value="RNA EXONUCLEASE REXO1 / RECO3 FAMILY MEMBER-RELATED"/>
    <property type="match status" value="1"/>
</dbReference>
<dbReference type="RefSeq" id="XP_001742650.1">
    <property type="nucleotide sequence ID" value="XM_001742598.1"/>
</dbReference>
<evidence type="ECO:0000259" key="10">
    <source>
        <dbReference type="SMART" id="SM00479"/>
    </source>
</evidence>
<evidence type="ECO:0000256" key="7">
    <source>
        <dbReference type="ARBA" id="ARBA00022839"/>
    </source>
</evidence>
<keyword evidence="8" id="KW-0539">Nucleus</keyword>
<evidence type="ECO:0000313" key="12">
    <source>
        <dbReference type="Proteomes" id="UP000001357"/>
    </source>
</evidence>
<dbReference type="PANTHER" id="PTHR12801:SF45">
    <property type="entry name" value="RNA EXONUCLEASE 4"/>
    <property type="match status" value="1"/>
</dbReference>
<evidence type="ECO:0000256" key="9">
    <source>
        <dbReference type="ARBA" id="ARBA00025599"/>
    </source>
</evidence>
<gene>
    <name evidence="11" type="ORF">MONBRDRAFT_14000</name>
</gene>
<dbReference type="CDD" id="cd06144">
    <property type="entry name" value="REX4_like"/>
    <property type="match status" value="1"/>
</dbReference>
<feature type="domain" description="Exonuclease" evidence="10">
    <location>
        <begin position="8"/>
        <end position="167"/>
    </location>
</feature>
<dbReference type="AlphaFoldDB" id="A9UPK9"/>
<dbReference type="EMBL" id="CH991543">
    <property type="protein sequence ID" value="EDQ92888.1"/>
    <property type="molecule type" value="Genomic_DNA"/>
</dbReference>
<keyword evidence="6" id="KW-0378">Hydrolase</keyword>
<reference evidence="11 12" key="1">
    <citation type="journal article" date="2008" name="Nature">
        <title>The genome of the choanoflagellate Monosiga brevicollis and the origin of metazoans.</title>
        <authorList>
            <consortium name="JGI Sequencing"/>
            <person name="King N."/>
            <person name="Westbrook M.J."/>
            <person name="Young S.L."/>
            <person name="Kuo A."/>
            <person name="Abedin M."/>
            <person name="Chapman J."/>
            <person name="Fairclough S."/>
            <person name="Hellsten U."/>
            <person name="Isogai Y."/>
            <person name="Letunic I."/>
            <person name="Marr M."/>
            <person name="Pincus D."/>
            <person name="Putnam N."/>
            <person name="Rokas A."/>
            <person name="Wright K.J."/>
            <person name="Zuzow R."/>
            <person name="Dirks W."/>
            <person name="Good M."/>
            <person name="Goodstein D."/>
            <person name="Lemons D."/>
            <person name="Li W."/>
            <person name="Lyons J.B."/>
            <person name="Morris A."/>
            <person name="Nichols S."/>
            <person name="Richter D.J."/>
            <person name="Salamov A."/>
            <person name="Bork P."/>
            <person name="Lim W.A."/>
            <person name="Manning G."/>
            <person name="Miller W.T."/>
            <person name="McGinnis W."/>
            <person name="Shapiro H."/>
            <person name="Tjian R."/>
            <person name="Grigoriev I.V."/>
            <person name="Rokhsar D."/>
        </authorList>
    </citation>
    <scope>NUCLEOTIDE SEQUENCE [LARGE SCALE GENOMIC DNA]</scope>
    <source>
        <strain evidence="12">MX1 / ATCC 50154</strain>
    </source>
</reference>
<dbReference type="FunCoup" id="A9UPK9">
    <property type="interactions" value="1453"/>
</dbReference>
<dbReference type="GO" id="GO:0006396">
    <property type="term" value="P:RNA processing"/>
    <property type="evidence" value="ECO:0000318"/>
    <property type="project" value="GO_Central"/>
</dbReference>
<protein>
    <recommendedName>
        <fullName evidence="3">RNA exonuclease 4</fullName>
    </recommendedName>
</protein>
<accession>A9UPK9</accession>
<dbReference type="GO" id="GO:0005634">
    <property type="term" value="C:nucleus"/>
    <property type="evidence" value="ECO:0000318"/>
    <property type="project" value="GO_Central"/>
</dbReference>
<dbReference type="GO" id="GO:0004527">
    <property type="term" value="F:exonuclease activity"/>
    <property type="evidence" value="ECO:0000318"/>
    <property type="project" value="GO_Central"/>
</dbReference>
<keyword evidence="4" id="KW-0698">rRNA processing</keyword>
<dbReference type="InterPro" id="IPR013520">
    <property type="entry name" value="Ribonucl_H"/>
</dbReference>
<dbReference type="InterPro" id="IPR012337">
    <property type="entry name" value="RNaseH-like_sf"/>
</dbReference>
<dbReference type="GeneID" id="5887729"/>
<dbReference type="STRING" id="81824.A9UPK9"/>
<evidence type="ECO:0000256" key="1">
    <source>
        <dbReference type="ARBA" id="ARBA00004123"/>
    </source>
</evidence>